<evidence type="ECO:0008006" key="5">
    <source>
        <dbReference type="Google" id="ProtNLM"/>
    </source>
</evidence>
<name>A0A374NYN0_9FIRM</name>
<gene>
    <name evidence="2" type="ORF">CE91St55_05550</name>
    <name evidence="3" type="ORF">DXD79_31995</name>
</gene>
<sequence length="236" mass="25944">MGILDGIVEWISEQVMNGLDLITTSVLGALGCDMSTFLRYFPAAKSMYKIFVATAIGLVLLNLVWQVFKNFGLIAGIEAEDPIKLSIRSILFILLIYFCNQITDIILKIGGTPYTWILNSEIPPISFSNFNSVLLTIIGVCASGSVALIALILVLILAWNYIKLLFEAAERYVLLGVLVYTAPMAFATGASQSTANIFKSWCRMFGGQVFLLVMNAWCLRLFTSMVGNFIANPLSL</sequence>
<protein>
    <recommendedName>
        <fullName evidence="5">Conjugal transfer protein TrbL</fullName>
    </recommendedName>
</protein>
<organism evidence="3 4">
    <name type="scientific">Hungatella hathewayi</name>
    <dbReference type="NCBI Taxonomy" id="154046"/>
    <lineage>
        <taxon>Bacteria</taxon>
        <taxon>Bacillati</taxon>
        <taxon>Bacillota</taxon>
        <taxon>Clostridia</taxon>
        <taxon>Lachnospirales</taxon>
        <taxon>Lachnospiraceae</taxon>
        <taxon>Hungatella</taxon>
    </lineage>
</organism>
<feature type="transmembrane region" description="Helical" evidence="1">
    <location>
        <begin position="210"/>
        <end position="231"/>
    </location>
</feature>
<reference evidence="3 4" key="1">
    <citation type="submission" date="2018-08" db="EMBL/GenBank/DDBJ databases">
        <title>A genome reference for cultivated species of the human gut microbiota.</title>
        <authorList>
            <person name="Zou Y."/>
            <person name="Xue W."/>
            <person name="Luo G."/>
        </authorList>
    </citation>
    <scope>NUCLEOTIDE SEQUENCE [LARGE SCALE GENOMIC DNA]</scope>
    <source>
        <strain evidence="3 4">TM09-12</strain>
    </source>
</reference>
<reference evidence="2" key="2">
    <citation type="submission" date="2022-01" db="EMBL/GenBank/DDBJ databases">
        <title>Novel bile acid biosynthetic pathways are enriched in the microbiome of centenarians.</title>
        <authorList>
            <person name="Sato Y."/>
            <person name="Atarashi K."/>
            <person name="Plichta R.D."/>
            <person name="Arai Y."/>
            <person name="Sasajima S."/>
            <person name="Kearney M.S."/>
            <person name="Suda W."/>
            <person name="Takeshita K."/>
            <person name="Sasaki T."/>
            <person name="Okamoto S."/>
            <person name="Skelly N.A."/>
            <person name="Okamura Y."/>
            <person name="Vlamakis H."/>
            <person name="Li Y."/>
            <person name="Tanoue T."/>
            <person name="Takei H."/>
            <person name="Nittono H."/>
            <person name="Narushima S."/>
            <person name="Irie J."/>
            <person name="Itoh H."/>
            <person name="Moriya K."/>
            <person name="Sugiura Y."/>
            <person name="Suematsu M."/>
            <person name="Moritoki N."/>
            <person name="Shibata S."/>
            <person name="Littman R.D."/>
            <person name="Fischbach A.M."/>
            <person name="Uwamino Y."/>
            <person name="Inoue T."/>
            <person name="Honda A."/>
            <person name="Hattori M."/>
            <person name="Murai T."/>
            <person name="Xavier J.R."/>
            <person name="Hirose N."/>
            <person name="Honda K."/>
        </authorList>
    </citation>
    <scope>NUCLEOTIDE SEQUENCE</scope>
    <source>
        <strain evidence="2">CE91-St55</strain>
    </source>
</reference>
<keyword evidence="1" id="KW-0812">Transmembrane</keyword>
<dbReference type="Proteomes" id="UP001055091">
    <property type="component" value="Unassembled WGS sequence"/>
</dbReference>
<feature type="transmembrane region" description="Helical" evidence="1">
    <location>
        <begin position="47"/>
        <end position="68"/>
    </location>
</feature>
<dbReference type="AlphaFoldDB" id="A0A374NYN0"/>
<accession>A0A374NYN0</accession>
<dbReference type="RefSeq" id="WP_117624335.1">
    <property type="nucleotide sequence ID" value="NZ_BQNJ01000001.1"/>
</dbReference>
<dbReference type="EMBL" id="BQNJ01000001">
    <property type="protein sequence ID" value="GKG98573.1"/>
    <property type="molecule type" value="Genomic_DNA"/>
</dbReference>
<proteinExistence type="predicted"/>
<keyword evidence="1" id="KW-1133">Transmembrane helix</keyword>
<evidence type="ECO:0000256" key="1">
    <source>
        <dbReference type="SAM" id="Phobius"/>
    </source>
</evidence>
<dbReference type="EMBL" id="QSON01000031">
    <property type="protein sequence ID" value="RGI95430.1"/>
    <property type="molecule type" value="Genomic_DNA"/>
</dbReference>
<feature type="transmembrane region" description="Helical" evidence="1">
    <location>
        <begin position="89"/>
        <end position="110"/>
    </location>
</feature>
<keyword evidence="1" id="KW-0472">Membrane</keyword>
<dbReference type="Proteomes" id="UP000263014">
    <property type="component" value="Unassembled WGS sequence"/>
</dbReference>
<feature type="transmembrane region" description="Helical" evidence="1">
    <location>
        <begin position="172"/>
        <end position="190"/>
    </location>
</feature>
<comment type="caution">
    <text evidence="3">The sequence shown here is derived from an EMBL/GenBank/DDBJ whole genome shotgun (WGS) entry which is preliminary data.</text>
</comment>
<evidence type="ECO:0000313" key="4">
    <source>
        <dbReference type="Proteomes" id="UP000263014"/>
    </source>
</evidence>
<feature type="transmembrane region" description="Helical" evidence="1">
    <location>
        <begin position="130"/>
        <end position="160"/>
    </location>
</feature>
<evidence type="ECO:0000313" key="2">
    <source>
        <dbReference type="EMBL" id="GKG98573.1"/>
    </source>
</evidence>
<evidence type="ECO:0000313" key="3">
    <source>
        <dbReference type="EMBL" id="RGI95430.1"/>
    </source>
</evidence>